<organism evidence="2 3">
    <name type="scientific">Sphingobacterium psychroaquaticum</name>
    <dbReference type="NCBI Taxonomy" id="561061"/>
    <lineage>
        <taxon>Bacteria</taxon>
        <taxon>Pseudomonadati</taxon>
        <taxon>Bacteroidota</taxon>
        <taxon>Sphingobacteriia</taxon>
        <taxon>Sphingobacteriales</taxon>
        <taxon>Sphingobacteriaceae</taxon>
        <taxon>Sphingobacterium</taxon>
    </lineage>
</organism>
<proteinExistence type="predicted"/>
<feature type="chain" id="PRO_5012643218" evidence="1">
    <location>
        <begin position="24"/>
        <end position="583"/>
    </location>
</feature>
<dbReference type="AlphaFoldDB" id="A0A1X7JB06"/>
<dbReference type="Proteomes" id="UP000192980">
    <property type="component" value="Unassembled WGS sequence"/>
</dbReference>
<gene>
    <name evidence="2" type="ORF">SAMN05660862_1677</name>
</gene>
<dbReference type="RefSeq" id="WP_085472427.1">
    <property type="nucleotide sequence ID" value="NZ_FXAU01000002.1"/>
</dbReference>
<keyword evidence="3" id="KW-1185">Reference proteome</keyword>
<sequence>MILKYCKSFLVVGSVLFIQGVAAQSFSGVDDLGRVITQQAEVGSKKANKQVGIFYFLWQGDAGSPTSEKNWDLTKIYQDYPEVFHDFHHPNWGGGAAGPGKYYFWGEPIYGYYRGDDYWVHLKNIQLLADAQVDFLVLDATNRLTYPKQVKELMRAMMTVRKQGKPAPKIVFYTNTASGDAMQEIYDTFYSPNAAERVADNWYYLDGKPLIIGLSKEAKGRTYEKFFTIRESQWPNEPEKVDGWPWIEFQRPQKVYTNNKGKREIVNVSASQHPNLDASMGGSAFYGKAGNWGRSFRNNNPGNPDKEIAYGYNIQEQWDFAISQDVPFVFITGWNEWIAGKWSRGDQYKDQAHFVDQANAEYSRDIEPSWTAGLKDNYYLQMISNIRRYKGTDGVITIDRSTVMPAITAWNTVKSVYVDYVGDVIDRNHPGAQSEPKVMYTNRSGRNDLENVKLLATDSELGFYVQTANRLTERTKENWMTLWLNTDENYRSGWYGYDFRVIQGERIQRFNQGAWQDIGKVSFEISDNAVLIKIPNSILGLPKKNYNIEFKWSDNMQKDDPLDWYVNGDTAPGGRLNLTVWIK</sequence>
<dbReference type="EMBL" id="FXAU01000002">
    <property type="protein sequence ID" value="SMG24729.1"/>
    <property type="molecule type" value="Genomic_DNA"/>
</dbReference>
<dbReference type="STRING" id="561061.SAMN05660862_1677"/>
<dbReference type="Gene3D" id="3.20.20.80">
    <property type="entry name" value="Glycosidases"/>
    <property type="match status" value="1"/>
</dbReference>
<evidence type="ECO:0000256" key="1">
    <source>
        <dbReference type="SAM" id="SignalP"/>
    </source>
</evidence>
<accession>A0A1X7JB06</accession>
<reference evidence="2 3" key="1">
    <citation type="submission" date="2017-04" db="EMBL/GenBank/DDBJ databases">
        <authorList>
            <person name="Afonso C.L."/>
            <person name="Miller P.J."/>
            <person name="Scott M.A."/>
            <person name="Spackman E."/>
            <person name="Goraichik I."/>
            <person name="Dimitrov K.M."/>
            <person name="Suarez D.L."/>
            <person name="Swayne D.E."/>
        </authorList>
    </citation>
    <scope>NUCLEOTIDE SEQUENCE [LARGE SCALE GENOMIC DNA]</scope>
    <source>
        <strain evidence="2 3">DSM 22418</strain>
    </source>
</reference>
<keyword evidence="1" id="KW-0732">Signal</keyword>
<evidence type="ECO:0000313" key="3">
    <source>
        <dbReference type="Proteomes" id="UP000192980"/>
    </source>
</evidence>
<name>A0A1X7JB06_9SPHI</name>
<feature type="signal peptide" evidence="1">
    <location>
        <begin position="1"/>
        <end position="23"/>
    </location>
</feature>
<dbReference type="OrthoDB" id="9813735at2"/>
<protein>
    <submittedName>
        <fullName evidence="2">Uncharacterized protein</fullName>
    </submittedName>
</protein>
<evidence type="ECO:0000313" key="2">
    <source>
        <dbReference type="EMBL" id="SMG24729.1"/>
    </source>
</evidence>